<dbReference type="GO" id="GO:0019678">
    <property type="term" value="P:propionate metabolic process, methylmalonyl pathway"/>
    <property type="evidence" value="ECO:0007669"/>
    <property type="project" value="TreeGrafter"/>
</dbReference>
<evidence type="ECO:0000256" key="2">
    <source>
        <dbReference type="ARBA" id="ARBA00022628"/>
    </source>
</evidence>
<dbReference type="InterPro" id="IPR006159">
    <property type="entry name" value="Acid_CoA_mut_C"/>
</dbReference>
<comment type="cofactor">
    <cofactor evidence="1">
        <name>adenosylcob(III)alamin</name>
        <dbReference type="ChEBI" id="CHEBI:18408"/>
    </cofactor>
</comment>
<evidence type="ECO:0000256" key="1">
    <source>
        <dbReference type="ARBA" id="ARBA00001922"/>
    </source>
</evidence>
<sequence>MLIVTNFQFLVYFTFQTPDEVAQQAVDADVHAVGVSSLAAAHKTLVPQLAASLRKLNREDILIFVGGVIPPQDYNFLYNAGAAAIFGPG</sequence>
<dbReference type="Proteomes" id="UP000887013">
    <property type="component" value="Unassembled WGS sequence"/>
</dbReference>
<dbReference type="PROSITE" id="PS51332">
    <property type="entry name" value="B12_BINDING"/>
    <property type="match status" value="1"/>
</dbReference>
<reference evidence="7" key="1">
    <citation type="submission" date="2020-08" db="EMBL/GenBank/DDBJ databases">
        <title>Multicomponent nature underlies the extraordinary mechanical properties of spider dragline silk.</title>
        <authorList>
            <person name="Kono N."/>
            <person name="Nakamura H."/>
            <person name="Mori M."/>
            <person name="Yoshida Y."/>
            <person name="Ohtoshi R."/>
            <person name="Malay A.D."/>
            <person name="Moran D.A.P."/>
            <person name="Tomita M."/>
            <person name="Numata K."/>
            <person name="Arakawa K."/>
        </authorList>
    </citation>
    <scope>NUCLEOTIDE SEQUENCE</scope>
</reference>
<dbReference type="Gene3D" id="3.40.50.280">
    <property type="entry name" value="Cobalamin-binding domain"/>
    <property type="match status" value="1"/>
</dbReference>
<feature type="non-terminal residue" evidence="7">
    <location>
        <position position="1"/>
    </location>
</feature>
<dbReference type="OrthoDB" id="10035089at2759"/>
<keyword evidence="2" id="KW-0846">Cobalamin</keyword>
<dbReference type="InterPro" id="IPR036724">
    <property type="entry name" value="Cobalamin-bd_sf"/>
</dbReference>
<evidence type="ECO:0000256" key="3">
    <source>
        <dbReference type="ARBA" id="ARBA00022723"/>
    </source>
</evidence>
<dbReference type="SUPFAM" id="SSF52242">
    <property type="entry name" value="Cobalamin (vitamin B12)-binding domain"/>
    <property type="match status" value="1"/>
</dbReference>
<comment type="caution">
    <text evidence="7">The sequence shown here is derived from an EMBL/GenBank/DDBJ whole genome shotgun (WGS) entry which is preliminary data.</text>
</comment>
<dbReference type="InterPro" id="IPR006158">
    <property type="entry name" value="Cobalamin-bd"/>
</dbReference>
<dbReference type="GO" id="GO:0004494">
    <property type="term" value="F:methylmalonyl-CoA mutase activity"/>
    <property type="evidence" value="ECO:0007669"/>
    <property type="project" value="TreeGrafter"/>
</dbReference>
<keyword evidence="5" id="KW-0170">Cobalt</keyword>
<keyword evidence="8" id="KW-1185">Reference proteome</keyword>
<dbReference type="AlphaFoldDB" id="A0A8X6MYY2"/>
<gene>
    <name evidence="7" type="primary">Mmut</name>
    <name evidence="7" type="ORF">NPIL_697201</name>
</gene>
<name>A0A8X6MYY2_NEPPI</name>
<accession>A0A8X6MYY2</accession>
<dbReference type="GO" id="GO:0005737">
    <property type="term" value="C:cytoplasm"/>
    <property type="evidence" value="ECO:0007669"/>
    <property type="project" value="TreeGrafter"/>
</dbReference>
<dbReference type="PANTHER" id="PTHR48101:SF4">
    <property type="entry name" value="METHYLMALONYL-COA MUTASE, MITOCHONDRIAL"/>
    <property type="match status" value="1"/>
</dbReference>
<evidence type="ECO:0000313" key="7">
    <source>
        <dbReference type="EMBL" id="GFS84748.1"/>
    </source>
</evidence>
<keyword evidence="3" id="KW-0479">Metal-binding</keyword>
<organism evidence="7 8">
    <name type="scientific">Nephila pilipes</name>
    <name type="common">Giant wood spider</name>
    <name type="synonym">Nephila maculata</name>
    <dbReference type="NCBI Taxonomy" id="299642"/>
    <lineage>
        <taxon>Eukaryota</taxon>
        <taxon>Metazoa</taxon>
        <taxon>Ecdysozoa</taxon>
        <taxon>Arthropoda</taxon>
        <taxon>Chelicerata</taxon>
        <taxon>Arachnida</taxon>
        <taxon>Araneae</taxon>
        <taxon>Araneomorphae</taxon>
        <taxon>Entelegynae</taxon>
        <taxon>Araneoidea</taxon>
        <taxon>Nephilidae</taxon>
        <taxon>Nephila</taxon>
    </lineage>
</organism>
<keyword evidence="4" id="KW-0413">Isomerase</keyword>
<evidence type="ECO:0000256" key="4">
    <source>
        <dbReference type="ARBA" id="ARBA00023235"/>
    </source>
</evidence>
<dbReference type="NCBIfam" id="TIGR00640">
    <property type="entry name" value="acid_CoA_mut_C"/>
    <property type="match status" value="1"/>
</dbReference>
<dbReference type="Pfam" id="PF02310">
    <property type="entry name" value="B12-binding"/>
    <property type="match status" value="1"/>
</dbReference>
<protein>
    <submittedName>
        <fullName evidence="7">Methylmalonyl-CoA mutase, mitochondrial</fullName>
    </submittedName>
</protein>
<dbReference type="EMBL" id="BMAW01098418">
    <property type="protein sequence ID" value="GFS84748.1"/>
    <property type="molecule type" value="Genomic_DNA"/>
</dbReference>
<dbReference type="PANTHER" id="PTHR48101">
    <property type="entry name" value="METHYLMALONYL-COA MUTASE, MITOCHONDRIAL-RELATED"/>
    <property type="match status" value="1"/>
</dbReference>
<evidence type="ECO:0000259" key="6">
    <source>
        <dbReference type="PROSITE" id="PS51332"/>
    </source>
</evidence>
<evidence type="ECO:0000313" key="8">
    <source>
        <dbReference type="Proteomes" id="UP000887013"/>
    </source>
</evidence>
<dbReference type="GO" id="GO:0046872">
    <property type="term" value="F:metal ion binding"/>
    <property type="evidence" value="ECO:0007669"/>
    <property type="project" value="UniProtKB-KW"/>
</dbReference>
<proteinExistence type="predicted"/>
<feature type="domain" description="B12-binding" evidence="6">
    <location>
        <begin position="1"/>
        <end position="89"/>
    </location>
</feature>
<evidence type="ECO:0000256" key="5">
    <source>
        <dbReference type="ARBA" id="ARBA00023285"/>
    </source>
</evidence>
<dbReference type="GO" id="GO:0031419">
    <property type="term" value="F:cobalamin binding"/>
    <property type="evidence" value="ECO:0007669"/>
    <property type="project" value="UniProtKB-KW"/>
</dbReference>